<dbReference type="Pfam" id="PF13091">
    <property type="entry name" value="PLDc_2"/>
    <property type="match status" value="1"/>
</dbReference>
<comment type="catalytic activity">
    <reaction evidence="6">
        <text>a 1,2-diacyl-sn-glycero-3-phosphocholine + H2O = a 1,2-diacyl-sn-glycero-3-phosphate + choline + H(+)</text>
        <dbReference type="Rhea" id="RHEA:14445"/>
        <dbReference type="ChEBI" id="CHEBI:15354"/>
        <dbReference type="ChEBI" id="CHEBI:15377"/>
        <dbReference type="ChEBI" id="CHEBI:15378"/>
        <dbReference type="ChEBI" id="CHEBI:57643"/>
        <dbReference type="ChEBI" id="CHEBI:58608"/>
        <dbReference type="EC" id="3.1.4.4"/>
    </reaction>
</comment>
<evidence type="ECO:0000256" key="2">
    <source>
        <dbReference type="ARBA" id="ARBA00022737"/>
    </source>
</evidence>
<dbReference type="SUPFAM" id="SSF64268">
    <property type="entry name" value="PX domain"/>
    <property type="match status" value="1"/>
</dbReference>
<gene>
    <name evidence="8" type="ORF">H4Q32_020080</name>
</gene>
<keyword evidence="3 6" id="KW-0378">Hydrolase</keyword>
<keyword evidence="5" id="KW-0443">Lipid metabolism</keyword>
<name>A0ABQ8LEW7_LABRO</name>
<dbReference type="PIRSF" id="PIRSF009376">
    <property type="entry name" value="Phospholipase_D_euk"/>
    <property type="match status" value="1"/>
</dbReference>
<evidence type="ECO:0000256" key="6">
    <source>
        <dbReference type="PIRNR" id="PIRNR009376"/>
    </source>
</evidence>
<evidence type="ECO:0000256" key="5">
    <source>
        <dbReference type="ARBA" id="ARBA00023098"/>
    </source>
</evidence>
<dbReference type="InterPro" id="IPR036871">
    <property type="entry name" value="PX_dom_sf"/>
</dbReference>
<evidence type="ECO:0000313" key="8">
    <source>
        <dbReference type="EMBL" id="KAI2648915.1"/>
    </source>
</evidence>
<accession>A0ABQ8LEW7</accession>
<dbReference type="Gene3D" id="3.30.870.10">
    <property type="entry name" value="Endonuclease Chain A"/>
    <property type="match status" value="3"/>
</dbReference>
<dbReference type="PANTHER" id="PTHR18896:SF57">
    <property type="entry name" value="PHOSPHOLIPASE D1"/>
    <property type="match status" value="1"/>
</dbReference>
<dbReference type="InterPro" id="IPR001736">
    <property type="entry name" value="PLipase_D/transphosphatidylase"/>
</dbReference>
<dbReference type="InterPro" id="IPR015679">
    <property type="entry name" value="PLipase_D_fam"/>
</dbReference>
<feature type="domain" description="PLD phosphodiesterase" evidence="7">
    <location>
        <begin position="410"/>
        <end position="437"/>
    </location>
</feature>
<protein>
    <recommendedName>
        <fullName evidence="6">Phospholipase</fullName>
        <ecNumber evidence="6">3.1.4.4</ecNumber>
    </recommendedName>
</protein>
<proteinExistence type="inferred from homology"/>
<keyword evidence="4 6" id="KW-0442">Lipid degradation</keyword>
<evidence type="ECO:0000313" key="9">
    <source>
        <dbReference type="Proteomes" id="UP000830375"/>
    </source>
</evidence>
<comment type="similarity">
    <text evidence="1 6">Belongs to the phospholipase D family.</text>
</comment>
<evidence type="ECO:0000256" key="3">
    <source>
        <dbReference type="ARBA" id="ARBA00022801"/>
    </source>
</evidence>
<dbReference type="Pfam" id="PF00614">
    <property type="entry name" value="PLDc"/>
    <property type="match status" value="1"/>
</dbReference>
<dbReference type="Pfam" id="PF00787">
    <property type="entry name" value="PX"/>
    <property type="match status" value="1"/>
</dbReference>
<reference evidence="8 9" key="1">
    <citation type="submission" date="2022-01" db="EMBL/GenBank/DDBJ databases">
        <title>A high-quality chromosome-level genome assembly of rohu carp, Labeo rohita.</title>
        <authorList>
            <person name="Arick M.A. II"/>
            <person name="Hsu C.-Y."/>
            <person name="Magbanua Z."/>
            <person name="Pechanova O."/>
            <person name="Grover C."/>
            <person name="Miller E."/>
            <person name="Thrash A."/>
            <person name="Ezzel L."/>
            <person name="Alam S."/>
            <person name="Benzie J."/>
            <person name="Hamilton M."/>
            <person name="Karsi A."/>
            <person name="Lawrence M.L."/>
            <person name="Peterson D.G."/>
        </authorList>
    </citation>
    <scope>NUCLEOTIDE SEQUENCE [LARGE SCALE GENOMIC DNA]</scope>
    <source>
        <strain evidence="9">BAU-BD-2019</strain>
        <tissue evidence="8">Blood</tissue>
    </source>
</reference>
<dbReference type="InterPro" id="IPR001683">
    <property type="entry name" value="PX_dom"/>
</dbReference>
<dbReference type="InterPro" id="IPR016555">
    <property type="entry name" value="PLipase_D_euk"/>
</dbReference>
<dbReference type="PROSITE" id="PS50035">
    <property type="entry name" value="PLD"/>
    <property type="match status" value="2"/>
</dbReference>
<evidence type="ECO:0000256" key="4">
    <source>
        <dbReference type="ARBA" id="ARBA00022963"/>
    </source>
</evidence>
<dbReference type="Proteomes" id="UP000830375">
    <property type="component" value="Unassembled WGS sequence"/>
</dbReference>
<keyword evidence="9" id="KW-1185">Reference proteome</keyword>
<dbReference type="SUPFAM" id="SSF56024">
    <property type="entry name" value="Phospholipase D/nuclease"/>
    <property type="match status" value="2"/>
</dbReference>
<evidence type="ECO:0000259" key="7">
    <source>
        <dbReference type="PROSITE" id="PS50035"/>
    </source>
</evidence>
<feature type="domain" description="PLD phosphodiesterase" evidence="7">
    <location>
        <begin position="769"/>
        <end position="796"/>
    </location>
</feature>
<dbReference type="SMART" id="SM00155">
    <property type="entry name" value="PLDc"/>
    <property type="match status" value="2"/>
</dbReference>
<keyword evidence="2" id="KW-0677">Repeat</keyword>
<comment type="caution">
    <text evidence="8">The sequence shown here is derived from an EMBL/GenBank/DDBJ whole genome shotgun (WGS) entry which is preliminary data.</text>
</comment>
<dbReference type="CDD" id="cd01254">
    <property type="entry name" value="PH_PLD"/>
    <property type="match status" value="1"/>
</dbReference>
<evidence type="ECO:0000256" key="1">
    <source>
        <dbReference type="ARBA" id="ARBA00008664"/>
    </source>
</evidence>
<sequence>MLRQQEPTVSTLHLVANDMTDIMENLDTRELDIGDGEEEFDGQDPNSFKESGARVFLTAFPITAKILEVERFTSAQDRFNVTSQRSVSKRRHTINRNLERNMPSLPRGGGEELAREEQVSSRKRQLEDYLNKLLKMPMYRNYHATMEFIDVSQLSFIYDLGPKGLEGMVLKRSGGHRIPGLNCCGAISFVLLVDKAFGIKMDTKDTETKHGVRIDSLSRTLVLKFTSYRHARWWGQAVDEFVRKYVNGKQYMEDVANALEEAEEEIFITDWWYVESKPLHPYIQLSFGGHLQLGAMAKQIRYLHQTDAWCSVTASLSHLSRHPASVTSVCHGRLSPEIFLKRPVVEGNRWRLDSILKRQAQKGVRIFVMLYKEVELALGINSEYSKRTLLQLHPNIKVMRHPDHVSSSVYLWAHHEKIIVIDQLVAFVGGIDLAYGRWDDQEHRLTDIGTDQPKLKGHGKIKKTRFSIRRHLQKHGLAPADSVSSVESSEESYSNSICSHQNLIPLKWIELRVSMPSCLCPSETEAAQDLQADVIGLMGNTRFWHGKDYCNFVHKDWVQLDKPFDDFIDRHITPRMPWHDIASVVHGKAARDVARHFIQRWNFTKIMKPKYRSLSYPYLLPKSHTTANEIKYQVPGCTQTNVQVLRSASDWSAGIKYHEESIHAAYVNAIENSEHYIYIENQFFISCADNKVVHNKIGDAIAKRIIKAYRDGKKYRVYVVTPLLPGTMIRGDCSIISQLKKEMGDQWINYISFGGLRTHAELEGRLVTELIYVHSKMLIADDNTVIIGSANINDRSMLGKRDSEVAVIYEDIHTVKSVMDGQEYQAGRFGLSLRMECFRMILGANTDSSIDVTDPISDQFYKEVWMATAARNATIYQKVFRCLPSSDVRSILELDGFLSKPGLEKEDPARAQEELKKIRGFLVQFPLQFLSEQNLLPPIGSKEAMVPMDVWT</sequence>
<dbReference type="InterPro" id="IPR025202">
    <property type="entry name" value="PLD-like_dom"/>
</dbReference>
<organism evidence="8 9">
    <name type="scientific">Labeo rohita</name>
    <name type="common">Indian major carp</name>
    <name type="synonym">Cyprinus rohita</name>
    <dbReference type="NCBI Taxonomy" id="84645"/>
    <lineage>
        <taxon>Eukaryota</taxon>
        <taxon>Metazoa</taxon>
        <taxon>Chordata</taxon>
        <taxon>Craniata</taxon>
        <taxon>Vertebrata</taxon>
        <taxon>Euteleostomi</taxon>
        <taxon>Actinopterygii</taxon>
        <taxon>Neopterygii</taxon>
        <taxon>Teleostei</taxon>
        <taxon>Ostariophysi</taxon>
        <taxon>Cypriniformes</taxon>
        <taxon>Cyprinidae</taxon>
        <taxon>Labeoninae</taxon>
        <taxon>Labeonini</taxon>
        <taxon>Labeo</taxon>
    </lineage>
</organism>
<dbReference type="PANTHER" id="PTHR18896">
    <property type="entry name" value="PHOSPHOLIPASE D"/>
    <property type="match status" value="1"/>
</dbReference>
<dbReference type="EC" id="3.1.4.4" evidence="6"/>
<dbReference type="EMBL" id="JACTAM010000024">
    <property type="protein sequence ID" value="KAI2648915.1"/>
    <property type="molecule type" value="Genomic_DNA"/>
</dbReference>
<dbReference type="Gene3D" id="3.30.1520.10">
    <property type="entry name" value="Phox-like domain"/>
    <property type="match status" value="1"/>
</dbReference>